<feature type="region of interest" description="Disordered" evidence="1">
    <location>
        <begin position="1"/>
        <end position="54"/>
    </location>
</feature>
<accession>A0A6A6QTU2</accession>
<dbReference type="Proteomes" id="UP000799750">
    <property type="component" value="Unassembled WGS sequence"/>
</dbReference>
<feature type="compositionally biased region" description="Basic and acidic residues" evidence="1">
    <location>
        <begin position="74"/>
        <end position="83"/>
    </location>
</feature>
<organism evidence="2 3">
    <name type="scientific">Lophium mytilinum</name>
    <dbReference type="NCBI Taxonomy" id="390894"/>
    <lineage>
        <taxon>Eukaryota</taxon>
        <taxon>Fungi</taxon>
        <taxon>Dikarya</taxon>
        <taxon>Ascomycota</taxon>
        <taxon>Pezizomycotina</taxon>
        <taxon>Dothideomycetes</taxon>
        <taxon>Pleosporomycetidae</taxon>
        <taxon>Mytilinidiales</taxon>
        <taxon>Mytilinidiaceae</taxon>
        <taxon>Lophium</taxon>
    </lineage>
</organism>
<keyword evidence="3" id="KW-1185">Reference proteome</keyword>
<dbReference type="AlphaFoldDB" id="A0A6A6QTU2"/>
<proteinExistence type="predicted"/>
<dbReference type="EMBL" id="MU004188">
    <property type="protein sequence ID" value="KAF2495815.1"/>
    <property type="molecule type" value="Genomic_DNA"/>
</dbReference>
<dbReference type="PANTHER" id="PTHR42085:SF2">
    <property type="entry name" value="F-BOX DOMAIN-CONTAINING PROTEIN"/>
    <property type="match status" value="1"/>
</dbReference>
<dbReference type="InterPro" id="IPR038883">
    <property type="entry name" value="AN11006-like"/>
</dbReference>
<feature type="compositionally biased region" description="Basic residues" evidence="1">
    <location>
        <begin position="39"/>
        <end position="53"/>
    </location>
</feature>
<dbReference type="PANTHER" id="PTHR42085">
    <property type="entry name" value="F-BOX DOMAIN-CONTAINING PROTEIN"/>
    <property type="match status" value="1"/>
</dbReference>
<name>A0A6A6QTU2_9PEZI</name>
<protein>
    <submittedName>
        <fullName evidence="2">Uncharacterized protein</fullName>
    </submittedName>
</protein>
<dbReference type="OrthoDB" id="62952at2759"/>
<sequence length="405" mass="45805">MAKTRGHALKEAANKPKTRGQTIKEAANKPRERNQAVRKTSKPKKSVKTKMSAKTKNLALHAALAAEDTAADSSDTRQAKPKDAAQVSRTGFLSLSGELRNVIYQQTLVYDEKIVVGWGDTKKKRQYQDPTAVLPTGVPALLQVCRQIREEGLSVFYSENTFVLHYEFRAWELRHSPRNFKRFMDWCAVLGHNIRWLKKIRLCFSCTGNTVEMWRGKLDILPLLEFAVDHSDVSIEVTEVWVPDCWHGGRECICVRPALSGHSCVCEFRQKGLSGCCCTSRPGNTQLCQLADMFPILKSPEWIDEIRSGNIARLLVWLVTPPGLSRPLEAFNPTVCQVTYGFHAAHQLKDKENLRFLCQKLSLPYCFDLRRQSLYGTSFVKRVEAKSGVHTTGMGAFSRWTSWNA</sequence>
<evidence type="ECO:0000256" key="1">
    <source>
        <dbReference type="SAM" id="MobiDB-lite"/>
    </source>
</evidence>
<gene>
    <name evidence="2" type="ORF">BU16DRAFT_617353</name>
</gene>
<evidence type="ECO:0000313" key="2">
    <source>
        <dbReference type="EMBL" id="KAF2495815.1"/>
    </source>
</evidence>
<feature type="region of interest" description="Disordered" evidence="1">
    <location>
        <begin position="67"/>
        <end position="87"/>
    </location>
</feature>
<reference evidence="2" key="1">
    <citation type="journal article" date="2020" name="Stud. Mycol.">
        <title>101 Dothideomycetes genomes: a test case for predicting lifestyles and emergence of pathogens.</title>
        <authorList>
            <person name="Haridas S."/>
            <person name="Albert R."/>
            <person name="Binder M."/>
            <person name="Bloem J."/>
            <person name="Labutti K."/>
            <person name="Salamov A."/>
            <person name="Andreopoulos B."/>
            <person name="Baker S."/>
            <person name="Barry K."/>
            <person name="Bills G."/>
            <person name="Bluhm B."/>
            <person name="Cannon C."/>
            <person name="Castanera R."/>
            <person name="Culley D."/>
            <person name="Daum C."/>
            <person name="Ezra D."/>
            <person name="Gonzalez J."/>
            <person name="Henrissat B."/>
            <person name="Kuo A."/>
            <person name="Liang C."/>
            <person name="Lipzen A."/>
            <person name="Lutzoni F."/>
            <person name="Magnuson J."/>
            <person name="Mondo S."/>
            <person name="Nolan M."/>
            <person name="Ohm R."/>
            <person name="Pangilinan J."/>
            <person name="Park H.-J."/>
            <person name="Ramirez L."/>
            <person name="Alfaro M."/>
            <person name="Sun H."/>
            <person name="Tritt A."/>
            <person name="Yoshinaga Y."/>
            <person name="Zwiers L.-H."/>
            <person name="Turgeon B."/>
            <person name="Goodwin S."/>
            <person name="Spatafora J."/>
            <person name="Crous P."/>
            <person name="Grigoriev I."/>
        </authorList>
    </citation>
    <scope>NUCLEOTIDE SEQUENCE</scope>
    <source>
        <strain evidence="2">CBS 269.34</strain>
    </source>
</reference>
<feature type="compositionally biased region" description="Basic and acidic residues" evidence="1">
    <location>
        <begin position="26"/>
        <end position="35"/>
    </location>
</feature>
<evidence type="ECO:0000313" key="3">
    <source>
        <dbReference type="Proteomes" id="UP000799750"/>
    </source>
</evidence>